<dbReference type="InterPro" id="IPR029058">
    <property type="entry name" value="AB_hydrolase_fold"/>
</dbReference>
<dbReference type="InterPro" id="IPR022742">
    <property type="entry name" value="Hydrolase_4"/>
</dbReference>
<dbReference type="Pfam" id="PF12146">
    <property type="entry name" value="Hydrolase_4"/>
    <property type="match status" value="1"/>
</dbReference>
<proteinExistence type="predicted"/>
<sequence>MRSIVAFIFTLVLTACKTVTVEESMFIRPDHIAPYANKQVFNELKLRENLPYAKLNELQVLVPNGHSLQGLFVQQENASVTLLYFGGNRSHIDDAAHQLAAQVGNCPINFMMFDYRGYGRTQGEPNTENLKEDALRIFDFARAKTSGKLIVHGHSLGSFMTAYIAQKRTVDGIILETTASTVEDVLSLRTPWYAKPFIRFDIVPSLAQIDNTIAVNEFQGKSLVITGENDQTTPAPLGLKVFNTIGSKEKRHVLVKEGGHNNLLQRTEVKTAYCEFVRQFN</sequence>
<keyword evidence="2" id="KW-0378">Hydrolase</keyword>
<dbReference type="SUPFAM" id="SSF53474">
    <property type="entry name" value="alpha/beta-Hydrolases"/>
    <property type="match status" value="1"/>
</dbReference>
<dbReference type="GO" id="GO:0016787">
    <property type="term" value="F:hydrolase activity"/>
    <property type="evidence" value="ECO:0007669"/>
    <property type="project" value="UniProtKB-KW"/>
</dbReference>
<gene>
    <name evidence="2" type="ORF">KDM90_09725</name>
</gene>
<dbReference type="PANTHER" id="PTHR12277">
    <property type="entry name" value="ALPHA/BETA HYDROLASE DOMAIN-CONTAINING PROTEIN"/>
    <property type="match status" value="1"/>
</dbReference>
<accession>A0A941E3E3</accession>
<dbReference type="PROSITE" id="PS51257">
    <property type="entry name" value="PROKAR_LIPOPROTEIN"/>
    <property type="match status" value="1"/>
</dbReference>
<name>A0A941E3E3_9BURK</name>
<dbReference type="PANTHER" id="PTHR12277:SF81">
    <property type="entry name" value="PROTEIN ABHD13"/>
    <property type="match status" value="1"/>
</dbReference>
<dbReference type="Gene3D" id="3.40.50.1820">
    <property type="entry name" value="alpha/beta hydrolase"/>
    <property type="match status" value="1"/>
</dbReference>
<organism evidence="2 3">
    <name type="scientific">Undibacterium fentianense</name>
    <dbReference type="NCBI Taxonomy" id="2828728"/>
    <lineage>
        <taxon>Bacteria</taxon>
        <taxon>Pseudomonadati</taxon>
        <taxon>Pseudomonadota</taxon>
        <taxon>Betaproteobacteria</taxon>
        <taxon>Burkholderiales</taxon>
        <taxon>Oxalobacteraceae</taxon>
        <taxon>Undibacterium</taxon>
    </lineage>
</organism>
<dbReference type="Proteomes" id="UP000678545">
    <property type="component" value="Unassembled WGS sequence"/>
</dbReference>
<evidence type="ECO:0000259" key="1">
    <source>
        <dbReference type="Pfam" id="PF12146"/>
    </source>
</evidence>
<feature type="domain" description="Serine aminopeptidase S33" evidence="1">
    <location>
        <begin position="82"/>
        <end position="184"/>
    </location>
</feature>
<protein>
    <submittedName>
        <fullName evidence="2">Alpha/beta hydrolase</fullName>
    </submittedName>
</protein>
<dbReference type="EMBL" id="JAGSPJ010000003">
    <property type="protein sequence ID" value="MBR7800276.1"/>
    <property type="molecule type" value="Genomic_DNA"/>
</dbReference>
<comment type="caution">
    <text evidence="2">The sequence shown here is derived from an EMBL/GenBank/DDBJ whole genome shotgun (WGS) entry which is preliminary data.</text>
</comment>
<dbReference type="AlphaFoldDB" id="A0A941E3E3"/>
<keyword evidence="3" id="KW-1185">Reference proteome</keyword>
<evidence type="ECO:0000313" key="2">
    <source>
        <dbReference type="EMBL" id="MBR7800276.1"/>
    </source>
</evidence>
<reference evidence="2" key="1">
    <citation type="submission" date="2021-04" db="EMBL/GenBank/DDBJ databases">
        <title>novel species isolated from subtropical streams in China.</title>
        <authorList>
            <person name="Lu H."/>
        </authorList>
    </citation>
    <scope>NUCLEOTIDE SEQUENCE</scope>
    <source>
        <strain evidence="2">FT137W</strain>
    </source>
</reference>
<evidence type="ECO:0000313" key="3">
    <source>
        <dbReference type="Proteomes" id="UP000678545"/>
    </source>
</evidence>
<dbReference type="RefSeq" id="WP_212675390.1">
    <property type="nucleotide sequence ID" value="NZ_JAGSPJ010000003.1"/>
</dbReference>